<evidence type="ECO:0000256" key="5">
    <source>
        <dbReference type="ARBA" id="ARBA00037999"/>
    </source>
</evidence>
<keyword evidence="3 9" id="KW-0808">Transferase</keyword>
<dbReference type="AlphaFoldDB" id="A0A1S7FX67"/>
<comment type="cofactor">
    <cofactor evidence="1">
        <name>pyridoxal 5'-phosphate</name>
        <dbReference type="ChEBI" id="CHEBI:597326"/>
    </cofactor>
</comment>
<dbReference type="GO" id="GO:0000271">
    <property type="term" value="P:polysaccharide biosynthetic process"/>
    <property type="evidence" value="ECO:0007669"/>
    <property type="project" value="TreeGrafter"/>
</dbReference>
<dbReference type="Gene3D" id="3.40.640.10">
    <property type="entry name" value="Type I PLP-dependent aspartate aminotransferase-like (Major domain)"/>
    <property type="match status" value="1"/>
</dbReference>
<evidence type="ECO:0000256" key="1">
    <source>
        <dbReference type="ARBA" id="ARBA00001933"/>
    </source>
</evidence>
<dbReference type="Pfam" id="PF01041">
    <property type="entry name" value="DegT_DnrJ_EryC1"/>
    <property type="match status" value="1"/>
</dbReference>
<evidence type="ECO:0000256" key="3">
    <source>
        <dbReference type="ARBA" id="ARBA00022679"/>
    </source>
</evidence>
<keyword evidence="4 7" id="KW-0663">Pyridoxal phosphate</keyword>
<reference evidence="10" key="1">
    <citation type="submission" date="2015-03" db="EMBL/GenBank/DDBJ databases">
        <authorList>
            <person name="Ferrari E."/>
            <person name="Walter M.C."/>
            <person name="Huptas C."/>
            <person name="Scherer S."/>
            <person name="Mueller-Herbst S."/>
        </authorList>
    </citation>
    <scope>NUCLEOTIDE SEQUENCE [LARGE SCALE GENOMIC DNA]</scope>
    <source>
        <strain evidence="10">LWP01</strain>
    </source>
</reference>
<evidence type="ECO:0000313" key="10">
    <source>
        <dbReference type="Proteomes" id="UP000223060"/>
    </source>
</evidence>
<dbReference type="KEGG" id="lwi:UE46_13835"/>
<accession>A0A1S7FX67</accession>
<dbReference type="EMBL" id="CP011102">
    <property type="protein sequence ID" value="AQY51999.1"/>
    <property type="molecule type" value="Genomic_DNA"/>
</dbReference>
<gene>
    <name evidence="9" type="ORF">UE46_13835</name>
</gene>
<protein>
    <submittedName>
        <fullName evidence="9">Pyridoxal phosphate-dependent aminotransferase</fullName>
    </submittedName>
</protein>
<dbReference type="FunFam" id="3.40.640.10:FF:000090">
    <property type="entry name" value="Pyridoxal phosphate-dependent aminotransferase"/>
    <property type="match status" value="1"/>
</dbReference>
<comment type="similarity">
    <text evidence="5 8">Belongs to the DegT/DnrJ/EryC1 family.</text>
</comment>
<dbReference type="PIRSF" id="PIRSF000390">
    <property type="entry name" value="PLP_StrS"/>
    <property type="match status" value="1"/>
</dbReference>
<dbReference type="Proteomes" id="UP000223060">
    <property type="component" value="Chromosome"/>
</dbReference>
<dbReference type="InterPro" id="IPR015421">
    <property type="entry name" value="PyrdxlP-dep_Trfase_major"/>
</dbReference>
<organism evidence="9 10">
    <name type="scientific">Listeria weihenstephanensis</name>
    <dbReference type="NCBI Taxonomy" id="1006155"/>
    <lineage>
        <taxon>Bacteria</taxon>
        <taxon>Bacillati</taxon>
        <taxon>Bacillota</taxon>
        <taxon>Bacilli</taxon>
        <taxon>Bacillales</taxon>
        <taxon>Listeriaceae</taxon>
        <taxon>Listeria</taxon>
    </lineage>
</organism>
<keyword evidence="10" id="KW-1185">Reference proteome</keyword>
<evidence type="ECO:0000256" key="8">
    <source>
        <dbReference type="RuleBase" id="RU004508"/>
    </source>
</evidence>
<evidence type="ECO:0000256" key="6">
    <source>
        <dbReference type="PIRSR" id="PIRSR000390-1"/>
    </source>
</evidence>
<dbReference type="Gene3D" id="3.90.1150.10">
    <property type="entry name" value="Aspartate Aminotransferase, domain 1"/>
    <property type="match status" value="1"/>
</dbReference>
<evidence type="ECO:0000256" key="2">
    <source>
        <dbReference type="ARBA" id="ARBA00022576"/>
    </source>
</evidence>
<dbReference type="InterPro" id="IPR000653">
    <property type="entry name" value="DegT/StrS_aminotransferase"/>
</dbReference>
<feature type="modified residue" description="N6-(pyridoxal phosphate)lysine" evidence="7">
    <location>
        <position position="192"/>
    </location>
</feature>
<name>A0A1S7FX67_9LIST</name>
<keyword evidence="2 9" id="KW-0032">Aminotransferase</keyword>
<dbReference type="InterPro" id="IPR015424">
    <property type="entry name" value="PyrdxlP-dep_Trfase"/>
</dbReference>
<dbReference type="GO" id="GO:0008483">
    <property type="term" value="F:transaminase activity"/>
    <property type="evidence" value="ECO:0007669"/>
    <property type="project" value="UniProtKB-KW"/>
</dbReference>
<proteinExistence type="inferred from homology"/>
<dbReference type="PANTHER" id="PTHR30244:SF34">
    <property type="entry name" value="DTDP-4-AMINO-4,6-DIDEOXYGALACTOSE TRANSAMINASE"/>
    <property type="match status" value="1"/>
</dbReference>
<evidence type="ECO:0000313" key="9">
    <source>
        <dbReference type="EMBL" id="AQY51999.1"/>
    </source>
</evidence>
<dbReference type="GO" id="GO:0030170">
    <property type="term" value="F:pyridoxal phosphate binding"/>
    <property type="evidence" value="ECO:0007669"/>
    <property type="project" value="TreeGrafter"/>
</dbReference>
<dbReference type="CDD" id="cd00616">
    <property type="entry name" value="AHBA_syn"/>
    <property type="match status" value="1"/>
</dbReference>
<evidence type="ECO:0000256" key="4">
    <source>
        <dbReference type="ARBA" id="ARBA00022898"/>
    </source>
</evidence>
<dbReference type="SUPFAM" id="SSF53383">
    <property type="entry name" value="PLP-dependent transferases"/>
    <property type="match status" value="1"/>
</dbReference>
<feature type="active site" description="Proton acceptor" evidence="6">
    <location>
        <position position="192"/>
    </location>
</feature>
<dbReference type="InterPro" id="IPR015422">
    <property type="entry name" value="PyrdxlP-dep_Trfase_small"/>
</dbReference>
<dbReference type="PANTHER" id="PTHR30244">
    <property type="entry name" value="TRANSAMINASE"/>
    <property type="match status" value="1"/>
</dbReference>
<sequence length="392" mass="43633">MQSMKRIPLAIPHMSGKEMAYIEQAFAENWIAPVGPNVDLFEEKVRRYTGAEFATATSSGTAAIHLALRMLEVGHGDTVFCPSFTFAASANPIHYQGAKAVFIDSELETWNMSPIALERALLDAQQQGQLPKAIIVVHIYGQPAKMTEIMALAKSYGVPVIEDAAESLGSLHHGVQTGTIGDIGIYSFNGNKIITTSGGGMLVSAKEEWTKEAKFLSEQAKEPAPYYQHEKIGYNYRLSNIAAGIGCGQMEVLQERIDQKRLIFERYLEGFATYNETFSNFPRITYQQESEGTFSNRWLSTIQVRGIHPLQLKEALDANGIEGRLLWKPLHLQPVFQKNRFFAEDVRAKISNAQRLFESGFCLPSATQMTLSEQHYVIQTVAKFLIQAGESV</sequence>
<evidence type="ECO:0000256" key="7">
    <source>
        <dbReference type="PIRSR" id="PIRSR000390-2"/>
    </source>
</evidence>